<feature type="transmembrane region" description="Helical" evidence="6">
    <location>
        <begin position="264"/>
        <end position="281"/>
    </location>
</feature>
<accession>A0A6P8Q4Y9</accession>
<keyword evidence="2" id="KW-0813">Transport</keyword>
<protein>
    <submittedName>
        <fullName evidence="9">MFS-type transporter SLC18B1 isoform X1</fullName>
    </submittedName>
</protein>
<feature type="transmembrane region" description="Helical" evidence="6">
    <location>
        <begin position="128"/>
        <end position="147"/>
    </location>
</feature>
<dbReference type="InterPro" id="IPR020846">
    <property type="entry name" value="MFS_dom"/>
</dbReference>
<feature type="transmembrane region" description="Helical" evidence="6">
    <location>
        <begin position="433"/>
        <end position="455"/>
    </location>
</feature>
<gene>
    <name evidence="9" type="primary">SLC18B1</name>
</gene>
<evidence type="ECO:0000256" key="3">
    <source>
        <dbReference type="ARBA" id="ARBA00022692"/>
    </source>
</evidence>
<proteinExistence type="predicted"/>
<feature type="transmembrane region" description="Helical" evidence="6">
    <location>
        <begin position="393"/>
        <end position="413"/>
    </location>
</feature>
<dbReference type="InParanoid" id="A0A6P8Q4Y9"/>
<evidence type="ECO:0000256" key="5">
    <source>
        <dbReference type="ARBA" id="ARBA00023136"/>
    </source>
</evidence>
<sequence>MCLMNGHCQWQRSTTRLAPDQVEKLAFVKITLSLLGLPDFPYHDEEDVLADESRKFSREQIFTLISTASINFSSMICYSILGPFFPQEAVRKGVSNTIIGLIFGCFALFNFLTSLILGKYLVHIGAKFMFVTGMFVCGSATIIFGMLNKAPNGPIFIALCFIVRSVDAIGFGAAMTASFSILAKTFPNNVATVLGSLEIFTGLGLVLGPPVGGFLYQSFGYETPFIAVGCVVLMLVPLNIWILPRYDTFPGKESFWKLITLPKVVFLCGVIFSLSSCLGFLDPTLSLFVTRTFNLPVGYVGLVFLGLALSYSLSSPLLGIISDKKPKLRKWLLIIGNLGTAICFFFLGPAPIFHLKSQLWLFVLMLVLNGFYLGLSAIPIFPEMLECAYKHGFEEGLSTLGLISGLFSAMWSVGSFVGPTLGGFLNEKFHFQWAAAIQGLLVLIIGLMVATFYIVEAIQARRSCLQNIDNADSEQTPLIPESSIHENSR</sequence>
<keyword evidence="3 6" id="KW-0812">Transmembrane</keyword>
<dbReference type="Gene3D" id="1.20.1250.20">
    <property type="entry name" value="MFS general substrate transporter like domains"/>
    <property type="match status" value="2"/>
</dbReference>
<dbReference type="PANTHER" id="PTHR23506:SF26">
    <property type="entry name" value="MFS-TYPE TRANSPORTER SLC18B1"/>
    <property type="match status" value="1"/>
</dbReference>
<evidence type="ECO:0000259" key="7">
    <source>
        <dbReference type="PROSITE" id="PS50850"/>
    </source>
</evidence>
<dbReference type="InterPro" id="IPR036259">
    <property type="entry name" value="MFS_trans_sf"/>
</dbReference>
<feature type="transmembrane region" description="Helical" evidence="6">
    <location>
        <begin position="61"/>
        <end position="85"/>
    </location>
</feature>
<dbReference type="SUPFAM" id="SSF103473">
    <property type="entry name" value="MFS general substrate transporter"/>
    <property type="match status" value="1"/>
</dbReference>
<feature type="transmembrane region" description="Helical" evidence="6">
    <location>
        <begin position="153"/>
        <end position="183"/>
    </location>
</feature>
<comment type="subcellular location">
    <subcellularLocation>
        <location evidence="1">Membrane</location>
        <topology evidence="1">Multi-pass membrane protein</topology>
    </subcellularLocation>
</comment>
<keyword evidence="4 6" id="KW-1133">Transmembrane helix</keyword>
<keyword evidence="8" id="KW-1185">Reference proteome</keyword>
<dbReference type="KEGG" id="gsh:117357822"/>
<dbReference type="RefSeq" id="XP_033794862.1">
    <property type="nucleotide sequence ID" value="XM_033938971.1"/>
</dbReference>
<dbReference type="Pfam" id="PF07690">
    <property type="entry name" value="MFS_1"/>
    <property type="match status" value="2"/>
</dbReference>
<dbReference type="FunCoup" id="A0A6P8Q4Y9">
    <property type="interactions" value="37"/>
</dbReference>
<evidence type="ECO:0000256" key="1">
    <source>
        <dbReference type="ARBA" id="ARBA00004141"/>
    </source>
</evidence>
<feature type="transmembrane region" description="Helical" evidence="6">
    <location>
        <begin position="97"/>
        <end position="116"/>
    </location>
</feature>
<dbReference type="CTD" id="116843"/>
<dbReference type="OrthoDB" id="446368at2759"/>
<reference evidence="9" key="1">
    <citation type="submission" date="2025-08" db="UniProtKB">
        <authorList>
            <consortium name="RefSeq"/>
        </authorList>
    </citation>
    <scope>IDENTIFICATION</scope>
</reference>
<evidence type="ECO:0000256" key="2">
    <source>
        <dbReference type="ARBA" id="ARBA00022448"/>
    </source>
</evidence>
<dbReference type="PROSITE" id="PS50850">
    <property type="entry name" value="MFS"/>
    <property type="match status" value="1"/>
</dbReference>
<dbReference type="Proteomes" id="UP000515159">
    <property type="component" value="Chromosome 3"/>
</dbReference>
<dbReference type="CDD" id="cd17385">
    <property type="entry name" value="MFS_SLC18B1"/>
    <property type="match status" value="1"/>
</dbReference>
<evidence type="ECO:0000313" key="9">
    <source>
        <dbReference type="RefSeq" id="XP_033794862.1"/>
    </source>
</evidence>
<feature type="transmembrane region" description="Helical" evidence="6">
    <location>
        <begin position="359"/>
        <end position="381"/>
    </location>
</feature>
<feature type="domain" description="Major facilitator superfamily (MFS) profile" evidence="7">
    <location>
        <begin position="63"/>
        <end position="458"/>
    </location>
</feature>
<name>A0A6P8Q4Y9_GEOSA</name>
<keyword evidence="5 6" id="KW-0472">Membrane</keyword>
<feature type="transmembrane region" description="Helical" evidence="6">
    <location>
        <begin position="190"/>
        <end position="211"/>
    </location>
</feature>
<evidence type="ECO:0000313" key="8">
    <source>
        <dbReference type="Proteomes" id="UP000515159"/>
    </source>
</evidence>
<dbReference type="PANTHER" id="PTHR23506">
    <property type="entry name" value="GH10249P"/>
    <property type="match status" value="1"/>
</dbReference>
<evidence type="ECO:0000256" key="6">
    <source>
        <dbReference type="SAM" id="Phobius"/>
    </source>
</evidence>
<dbReference type="InterPro" id="IPR011701">
    <property type="entry name" value="MFS"/>
</dbReference>
<dbReference type="AlphaFoldDB" id="A0A6P8Q4Y9"/>
<dbReference type="GeneID" id="117357822"/>
<dbReference type="InterPro" id="IPR050930">
    <property type="entry name" value="MFS_Vesicular_Transporter"/>
</dbReference>
<organism evidence="8 9">
    <name type="scientific">Geotrypetes seraphini</name>
    <name type="common">Gaboon caecilian</name>
    <name type="synonym">Caecilia seraphini</name>
    <dbReference type="NCBI Taxonomy" id="260995"/>
    <lineage>
        <taxon>Eukaryota</taxon>
        <taxon>Metazoa</taxon>
        <taxon>Chordata</taxon>
        <taxon>Craniata</taxon>
        <taxon>Vertebrata</taxon>
        <taxon>Euteleostomi</taxon>
        <taxon>Amphibia</taxon>
        <taxon>Gymnophiona</taxon>
        <taxon>Geotrypetes</taxon>
    </lineage>
</organism>
<feature type="transmembrane region" description="Helical" evidence="6">
    <location>
        <begin position="331"/>
        <end position="353"/>
    </location>
</feature>
<feature type="transmembrane region" description="Helical" evidence="6">
    <location>
        <begin position="223"/>
        <end position="243"/>
    </location>
</feature>
<dbReference type="GO" id="GO:0022857">
    <property type="term" value="F:transmembrane transporter activity"/>
    <property type="evidence" value="ECO:0007669"/>
    <property type="project" value="InterPro"/>
</dbReference>
<dbReference type="GO" id="GO:0016020">
    <property type="term" value="C:membrane"/>
    <property type="evidence" value="ECO:0007669"/>
    <property type="project" value="UniProtKB-SubCell"/>
</dbReference>
<feature type="transmembrane region" description="Helical" evidence="6">
    <location>
        <begin position="293"/>
        <end position="311"/>
    </location>
</feature>
<evidence type="ECO:0000256" key="4">
    <source>
        <dbReference type="ARBA" id="ARBA00022989"/>
    </source>
</evidence>